<dbReference type="AlphaFoldDB" id="A0A9P3LF05"/>
<accession>A0A9P3LF05</accession>
<organism evidence="2 3">
    <name type="scientific">Phanerochaete sordida</name>
    <dbReference type="NCBI Taxonomy" id="48140"/>
    <lineage>
        <taxon>Eukaryota</taxon>
        <taxon>Fungi</taxon>
        <taxon>Dikarya</taxon>
        <taxon>Basidiomycota</taxon>
        <taxon>Agaricomycotina</taxon>
        <taxon>Agaricomycetes</taxon>
        <taxon>Polyporales</taxon>
        <taxon>Phanerochaetaceae</taxon>
        <taxon>Phanerochaete</taxon>
    </lineage>
</organism>
<protein>
    <submittedName>
        <fullName evidence="2">Uncharacterized protein</fullName>
    </submittedName>
</protein>
<evidence type="ECO:0000313" key="3">
    <source>
        <dbReference type="Proteomes" id="UP000703269"/>
    </source>
</evidence>
<keyword evidence="3" id="KW-1185">Reference proteome</keyword>
<feature type="compositionally biased region" description="Polar residues" evidence="1">
    <location>
        <begin position="9"/>
        <end position="21"/>
    </location>
</feature>
<comment type="caution">
    <text evidence="2">The sequence shown here is derived from an EMBL/GenBank/DDBJ whole genome shotgun (WGS) entry which is preliminary data.</text>
</comment>
<sequence>MYPFRLWTPNYSHHSPQTEASAASHATAFIRCCEDDVHRGARPAPSRPAAGRFRSAFRRKSASRLRDPVPPKAQQAEARRMRA</sequence>
<name>A0A9P3LF05_9APHY</name>
<feature type="region of interest" description="Disordered" evidence="1">
    <location>
        <begin position="38"/>
        <end position="83"/>
    </location>
</feature>
<proteinExistence type="predicted"/>
<reference evidence="2 3" key="1">
    <citation type="submission" date="2021-08" db="EMBL/GenBank/DDBJ databases">
        <title>Draft Genome Sequence of Phanerochaete sordida strain YK-624.</title>
        <authorList>
            <person name="Mori T."/>
            <person name="Dohra H."/>
            <person name="Suzuki T."/>
            <person name="Kawagishi H."/>
            <person name="Hirai H."/>
        </authorList>
    </citation>
    <scope>NUCLEOTIDE SEQUENCE [LARGE SCALE GENOMIC DNA]</scope>
    <source>
        <strain evidence="2 3">YK-624</strain>
    </source>
</reference>
<dbReference type="Proteomes" id="UP000703269">
    <property type="component" value="Unassembled WGS sequence"/>
</dbReference>
<feature type="compositionally biased region" description="Low complexity" evidence="1">
    <location>
        <begin position="42"/>
        <end position="54"/>
    </location>
</feature>
<dbReference type="EMBL" id="BPQB01000028">
    <property type="protein sequence ID" value="GJE92815.1"/>
    <property type="molecule type" value="Genomic_DNA"/>
</dbReference>
<evidence type="ECO:0000256" key="1">
    <source>
        <dbReference type="SAM" id="MobiDB-lite"/>
    </source>
</evidence>
<gene>
    <name evidence="2" type="ORF">PsYK624_089720</name>
</gene>
<evidence type="ECO:0000313" key="2">
    <source>
        <dbReference type="EMBL" id="GJE92815.1"/>
    </source>
</evidence>
<feature type="region of interest" description="Disordered" evidence="1">
    <location>
        <begin position="1"/>
        <end position="24"/>
    </location>
</feature>